<dbReference type="GO" id="GO:1990837">
    <property type="term" value="F:sequence-specific double-stranded DNA binding"/>
    <property type="evidence" value="ECO:0007669"/>
    <property type="project" value="TreeGrafter"/>
</dbReference>
<dbReference type="Gene3D" id="1.10.10.60">
    <property type="entry name" value="Homeodomain-like"/>
    <property type="match status" value="1"/>
</dbReference>
<feature type="domain" description="Homeobox" evidence="4">
    <location>
        <begin position="299"/>
        <end position="359"/>
    </location>
</feature>
<sequence>MGEERRSVRSLPDITSPPDPSGSSFLHRNEPHPYGESGSRPRSTYDLPFGRSTSPKPMQRSLPNPSHFNEPGPSSAGSRFRPPRSEYAQNAMNQVGPPPLAPYVTAERRYYAPKPSSQQWLGPDGRRPEPQDRPIFPPPPKPPPPHIVASTSSSSSSSTAHHNRPDLPSFQPRSYSHSPESSVIQHQSLHLDRPTTTTHSTRYPTIFRPPEAFTSAADRSSSYYSHQVPQNSPSSSSSLHNRPHQHGEPLSRTHSHESQHSHHSYSMQREHSGGSSISGSSHTGTSSLQSGQPYPMGGYKKKRTRALMTHMQQSGLTRLWRKTKFPTGADREKLGQEIGLTPRQVQVWFQNQRQKGRKAIMVNGGIPEGEDPADYEDLQKSPRSRRLSVDGDDRERISAWAGSSNSSASTRLLLDPPSSAGSNYHEPMIHQPRPFASSYHDDLPPPRSAISLRSPSPYEQWEHEQRDRGVGEDKGKQADHDRSHHSHHHHRRSHSHSYSHSHSHSQSDPNSHSHHPTGLPRYPTYPSTTSSSSRSYQHQHHHRHHYHHPPTSGDTSGRLPPISPNWDINSRDTQRPFPSVLEPISQSSYLPAILSPLSTSSSSRPDTQQTQTQGEGQGWTPLPIKRRRSSPSLIPESIIKPTYPGNIEPSQTHQENIRFSRSRSHSGEDHPHPHAQLGGEDEQPITSRSHLPPELARIAITGPLERIYPAQEEEREGEERGLDLVLPRISKSLSPIGAGAGHIDQTGKDRGYVRGRSEEPAEKEMSELEEEEGDGDDSAREKESRRPISSNLRNLLD</sequence>
<feature type="compositionally biased region" description="Basic and acidic residues" evidence="3">
    <location>
        <begin position="245"/>
        <end position="260"/>
    </location>
</feature>
<comment type="subcellular location">
    <subcellularLocation>
        <location evidence="1 2">Nucleus</location>
    </subcellularLocation>
</comment>
<feature type="compositionally biased region" description="Basic and acidic residues" evidence="3">
    <location>
        <begin position="745"/>
        <end position="766"/>
    </location>
</feature>
<dbReference type="GO" id="GO:0000981">
    <property type="term" value="F:DNA-binding transcription factor activity, RNA polymerase II-specific"/>
    <property type="evidence" value="ECO:0007669"/>
    <property type="project" value="TreeGrafter"/>
</dbReference>
<feature type="region of interest" description="Disordered" evidence="3">
    <location>
        <begin position="362"/>
        <end position="579"/>
    </location>
</feature>
<feature type="compositionally biased region" description="Low complexity" evidence="3">
    <location>
        <begin position="273"/>
        <end position="292"/>
    </location>
</feature>
<dbReference type="AlphaFoldDB" id="A0AAX4KIM5"/>
<dbReference type="SUPFAM" id="SSF46689">
    <property type="entry name" value="Homeodomain-like"/>
    <property type="match status" value="1"/>
</dbReference>
<evidence type="ECO:0000256" key="2">
    <source>
        <dbReference type="RuleBase" id="RU000682"/>
    </source>
</evidence>
<feature type="compositionally biased region" description="Polar residues" evidence="3">
    <location>
        <begin position="51"/>
        <end position="67"/>
    </location>
</feature>
<evidence type="ECO:0000256" key="1">
    <source>
        <dbReference type="PROSITE-ProRule" id="PRU00108"/>
    </source>
</evidence>
<dbReference type="Pfam" id="PF00046">
    <property type="entry name" value="Homeodomain"/>
    <property type="match status" value="1"/>
</dbReference>
<evidence type="ECO:0000313" key="6">
    <source>
        <dbReference type="Proteomes" id="UP001358614"/>
    </source>
</evidence>
<dbReference type="GeneID" id="91102796"/>
<keyword evidence="1 2" id="KW-0371">Homeobox</keyword>
<proteinExistence type="predicted"/>
<dbReference type="InterPro" id="IPR001356">
    <property type="entry name" value="HD"/>
</dbReference>
<feature type="compositionally biased region" description="Acidic residues" evidence="3">
    <location>
        <begin position="767"/>
        <end position="776"/>
    </location>
</feature>
<evidence type="ECO:0000256" key="3">
    <source>
        <dbReference type="SAM" id="MobiDB-lite"/>
    </source>
</evidence>
<dbReference type="InterPro" id="IPR009057">
    <property type="entry name" value="Homeodomain-like_sf"/>
</dbReference>
<dbReference type="InterPro" id="IPR052631">
    <property type="entry name" value="Paired_homeobox_Bicoid"/>
</dbReference>
<feature type="compositionally biased region" description="Low complexity" evidence="3">
    <location>
        <begin position="398"/>
        <end position="409"/>
    </location>
</feature>
<feature type="compositionally biased region" description="Low complexity" evidence="3">
    <location>
        <begin position="595"/>
        <end position="614"/>
    </location>
</feature>
<reference evidence="5 6" key="1">
    <citation type="submission" date="2024-01" db="EMBL/GenBank/DDBJ databases">
        <title>Comparative genomics of Cryptococcus and Kwoniella reveals pathogenesis evolution and contrasting modes of karyotype evolution via chromosome fusion or intercentromeric recombination.</title>
        <authorList>
            <person name="Coelho M.A."/>
            <person name="David-Palma M."/>
            <person name="Shea T."/>
            <person name="Bowers K."/>
            <person name="McGinley-Smith S."/>
            <person name="Mohammad A.W."/>
            <person name="Gnirke A."/>
            <person name="Yurkov A.M."/>
            <person name="Nowrousian M."/>
            <person name="Sun S."/>
            <person name="Cuomo C.A."/>
            <person name="Heitman J."/>
        </authorList>
    </citation>
    <scope>NUCLEOTIDE SEQUENCE [LARGE SCALE GENOMIC DNA]</scope>
    <source>
        <strain evidence="5 6">PYCC6329</strain>
    </source>
</reference>
<feature type="DNA-binding region" description="Homeobox" evidence="1">
    <location>
        <begin position="301"/>
        <end position="360"/>
    </location>
</feature>
<feature type="compositionally biased region" description="Basic residues" evidence="3">
    <location>
        <begin position="537"/>
        <end position="548"/>
    </location>
</feature>
<accession>A0AAX4KIM5</accession>
<feature type="compositionally biased region" description="Polar residues" evidence="3">
    <location>
        <begin position="171"/>
        <end position="188"/>
    </location>
</feature>
<feature type="compositionally biased region" description="Low complexity" evidence="3">
    <location>
        <begin position="522"/>
        <end position="536"/>
    </location>
</feature>
<dbReference type="PANTHER" id="PTHR46255:SF3">
    <property type="entry name" value="HOMEOBOX DOMAIN-CONTAINING PROTEIN"/>
    <property type="match status" value="1"/>
</dbReference>
<feature type="region of interest" description="Disordered" evidence="3">
    <location>
        <begin position="595"/>
        <end position="698"/>
    </location>
</feature>
<dbReference type="KEGG" id="ker:91102796"/>
<feature type="region of interest" description="Disordered" evidence="3">
    <location>
        <begin position="733"/>
        <end position="797"/>
    </location>
</feature>
<keyword evidence="6" id="KW-1185">Reference proteome</keyword>
<dbReference type="PANTHER" id="PTHR46255">
    <property type="entry name" value="SHORT STATURE HOMEOBOX"/>
    <property type="match status" value="1"/>
</dbReference>
<feature type="region of interest" description="Disordered" evidence="3">
    <location>
        <begin position="1"/>
        <end position="299"/>
    </location>
</feature>
<feature type="compositionally biased region" description="Low complexity" evidence="3">
    <location>
        <begin position="225"/>
        <end position="240"/>
    </location>
</feature>
<dbReference type="Proteomes" id="UP001358614">
    <property type="component" value="Chromosome 1"/>
</dbReference>
<feature type="compositionally biased region" description="Basic and acidic residues" evidence="3">
    <location>
        <begin position="460"/>
        <end position="482"/>
    </location>
</feature>
<feature type="compositionally biased region" description="Basic residues" evidence="3">
    <location>
        <begin position="483"/>
        <end position="503"/>
    </location>
</feature>
<feature type="compositionally biased region" description="Polar residues" evidence="3">
    <location>
        <begin position="787"/>
        <end position="797"/>
    </location>
</feature>
<dbReference type="RefSeq" id="XP_066083876.1">
    <property type="nucleotide sequence ID" value="XM_066227779.1"/>
</dbReference>
<feature type="compositionally biased region" description="Basic and acidic residues" evidence="3">
    <location>
        <begin position="777"/>
        <end position="786"/>
    </location>
</feature>
<protein>
    <recommendedName>
        <fullName evidence="4">Homeobox domain-containing protein</fullName>
    </recommendedName>
</protein>
<organism evidence="5 6">
    <name type="scientific">Kwoniella europaea PYCC6329</name>
    <dbReference type="NCBI Taxonomy" id="1423913"/>
    <lineage>
        <taxon>Eukaryota</taxon>
        <taxon>Fungi</taxon>
        <taxon>Dikarya</taxon>
        <taxon>Basidiomycota</taxon>
        <taxon>Agaricomycotina</taxon>
        <taxon>Tremellomycetes</taxon>
        <taxon>Tremellales</taxon>
        <taxon>Cryptococcaceae</taxon>
        <taxon>Kwoniella</taxon>
    </lineage>
</organism>
<evidence type="ECO:0000313" key="5">
    <source>
        <dbReference type="EMBL" id="WWD05909.1"/>
    </source>
</evidence>
<feature type="compositionally biased region" description="Low complexity" evidence="3">
    <location>
        <begin position="194"/>
        <end position="205"/>
    </location>
</feature>
<dbReference type="PROSITE" id="PS50071">
    <property type="entry name" value="HOMEOBOX_2"/>
    <property type="match status" value="1"/>
</dbReference>
<feature type="compositionally biased region" description="Pro residues" evidence="3">
    <location>
        <begin position="135"/>
        <end position="146"/>
    </location>
</feature>
<keyword evidence="1 2" id="KW-0238">DNA-binding</keyword>
<dbReference type="EMBL" id="CP144089">
    <property type="protein sequence ID" value="WWD05909.1"/>
    <property type="molecule type" value="Genomic_DNA"/>
</dbReference>
<evidence type="ECO:0000259" key="4">
    <source>
        <dbReference type="PROSITE" id="PS50071"/>
    </source>
</evidence>
<feature type="compositionally biased region" description="Polar residues" evidence="3">
    <location>
        <begin position="648"/>
        <end position="659"/>
    </location>
</feature>
<feature type="compositionally biased region" description="Low complexity" evidence="3">
    <location>
        <begin position="150"/>
        <end position="159"/>
    </location>
</feature>
<dbReference type="SMART" id="SM00389">
    <property type="entry name" value="HOX"/>
    <property type="match status" value="1"/>
</dbReference>
<gene>
    <name evidence="5" type="ORF">V865_003994</name>
</gene>
<keyword evidence="1 2" id="KW-0539">Nucleus</keyword>
<dbReference type="GO" id="GO:0005634">
    <property type="term" value="C:nucleus"/>
    <property type="evidence" value="ECO:0007669"/>
    <property type="project" value="UniProtKB-SubCell"/>
</dbReference>
<dbReference type="CDD" id="cd00086">
    <property type="entry name" value="homeodomain"/>
    <property type="match status" value="1"/>
</dbReference>
<feature type="compositionally biased region" description="Basic and acidic residues" evidence="3">
    <location>
        <begin position="387"/>
        <end position="397"/>
    </location>
</feature>
<name>A0AAX4KIM5_9TREE</name>